<accession>A0A9P0GLU4</accession>
<reference evidence="2" key="1">
    <citation type="submission" date="2022-01" db="EMBL/GenBank/DDBJ databases">
        <authorList>
            <person name="King R."/>
        </authorList>
    </citation>
    <scope>NUCLEOTIDE SEQUENCE</scope>
</reference>
<name>A0A9P0GLU4_PHACE</name>
<dbReference type="AlphaFoldDB" id="A0A9P0GLU4"/>
<dbReference type="OrthoDB" id="6598508at2759"/>
<sequence length="658" mass="75882">MLAIVLTLITDVYLIKTNKIGVSYDFLMNIRDRLDLAHENVAYGADKTWSRQSNSMQTSNMDLFLKKSHIQIPKPVELRPRTVRDCIPDSKLAQYSNYEYSNSRELSYTSEDFRKLPDTSYDFKDEFDKEPWMMDEVDEYFKYFMENQKQSLVNKEIFSSCAQFQSPFMNCNSLPEYFLKLQVTKDQVKKLWDAENVQTNSYMFRSLQSVKGEKSLIVYKSPAGQIFVSEYDGITRELTEDYCEWDKHFTDPDDSIDSLNILSHSFKQTNKKSSDEIDGSLNAQTDSSGSRRLYSAVLQGYTPKNLSTESDEGKMTILRRNVSKSERSVMEKLGNVGDYQKQIEHILEEDDAELPKSSLFSNAIPKLFTTRSIKSSRSVQTVQATSDVGINSNIPTLNLDSQYRSTFQNRITHTSFSKAVPPVIHPQSITPKINRQNYSTSNYQYPPLCMLLQNSLQQLYTPVVHQRTIPTLFNKSIPHRSFQMPMSTQYNNPSSTGFVPRGQMSQRFDNSTFRIRRKESKSKMKVESFEKRKASRKGGCSVSNIRKINGARSFSSLASQSDHKSTTEQDKYMDELVSRTVDLVLNETDVLPISRRQSDELEREALEQYINSCEEDFQELERQAAEEYENCSENCKSPPNLEASFGGFLTTYKFCFIF</sequence>
<feature type="coiled-coil region" evidence="1">
    <location>
        <begin position="603"/>
        <end position="630"/>
    </location>
</feature>
<dbReference type="Proteomes" id="UP001153737">
    <property type="component" value="Chromosome 1"/>
</dbReference>
<organism evidence="2 3">
    <name type="scientific">Phaedon cochleariae</name>
    <name type="common">Mustard beetle</name>
    <dbReference type="NCBI Taxonomy" id="80249"/>
    <lineage>
        <taxon>Eukaryota</taxon>
        <taxon>Metazoa</taxon>
        <taxon>Ecdysozoa</taxon>
        <taxon>Arthropoda</taxon>
        <taxon>Hexapoda</taxon>
        <taxon>Insecta</taxon>
        <taxon>Pterygota</taxon>
        <taxon>Neoptera</taxon>
        <taxon>Endopterygota</taxon>
        <taxon>Coleoptera</taxon>
        <taxon>Polyphaga</taxon>
        <taxon>Cucujiformia</taxon>
        <taxon>Chrysomeloidea</taxon>
        <taxon>Chrysomelidae</taxon>
        <taxon>Chrysomelinae</taxon>
        <taxon>Chrysomelini</taxon>
        <taxon>Phaedon</taxon>
    </lineage>
</organism>
<evidence type="ECO:0000313" key="3">
    <source>
        <dbReference type="Proteomes" id="UP001153737"/>
    </source>
</evidence>
<keyword evidence="3" id="KW-1185">Reference proteome</keyword>
<evidence type="ECO:0000256" key="1">
    <source>
        <dbReference type="SAM" id="Coils"/>
    </source>
</evidence>
<protein>
    <submittedName>
        <fullName evidence="2">Uncharacterized protein</fullName>
    </submittedName>
</protein>
<gene>
    <name evidence="2" type="ORF">PHAECO_LOCUS1382</name>
</gene>
<proteinExistence type="predicted"/>
<evidence type="ECO:0000313" key="2">
    <source>
        <dbReference type="EMBL" id="CAH1116008.1"/>
    </source>
</evidence>
<reference evidence="2" key="2">
    <citation type="submission" date="2022-10" db="EMBL/GenBank/DDBJ databases">
        <authorList>
            <consortium name="ENA_rothamsted_submissions"/>
            <consortium name="culmorum"/>
            <person name="King R."/>
        </authorList>
    </citation>
    <scope>NUCLEOTIDE SEQUENCE</scope>
</reference>
<dbReference type="EMBL" id="OU896707">
    <property type="protein sequence ID" value="CAH1116008.1"/>
    <property type="molecule type" value="Genomic_DNA"/>
</dbReference>
<keyword evidence="1" id="KW-0175">Coiled coil</keyword>